<feature type="chain" id="PRO_5046558097" evidence="5">
    <location>
        <begin position="25"/>
        <end position="140"/>
    </location>
</feature>
<name>A0ABW3IMP1_9RHOB</name>
<keyword evidence="8" id="KW-1185">Reference proteome</keyword>
<proteinExistence type="predicted"/>
<dbReference type="EMBL" id="JBHTJT010000008">
    <property type="protein sequence ID" value="MFD0979362.1"/>
    <property type="molecule type" value="Genomic_DNA"/>
</dbReference>
<evidence type="ECO:0000256" key="5">
    <source>
        <dbReference type="SAM" id="SignalP"/>
    </source>
</evidence>
<evidence type="ECO:0000313" key="7">
    <source>
        <dbReference type="EMBL" id="MFD0979362.1"/>
    </source>
</evidence>
<dbReference type="SUPFAM" id="SSF46626">
    <property type="entry name" value="Cytochrome c"/>
    <property type="match status" value="1"/>
</dbReference>
<evidence type="ECO:0000259" key="6">
    <source>
        <dbReference type="PROSITE" id="PS51007"/>
    </source>
</evidence>
<accession>A0ABW3IMP1</accession>
<evidence type="ECO:0000256" key="2">
    <source>
        <dbReference type="ARBA" id="ARBA00022723"/>
    </source>
</evidence>
<evidence type="ECO:0000256" key="1">
    <source>
        <dbReference type="ARBA" id="ARBA00022617"/>
    </source>
</evidence>
<reference evidence="8" key="1">
    <citation type="journal article" date="2019" name="Int. J. Syst. Evol. Microbiol.">
        <title>The Global Catalogue of Microorganisms (GCM) 10K type strain sequencing project: providing services to taxonomists for standard genome sequencing and annotation.</title>
        <authorList>
            <consortium name="The Broad Institute Genomics Platform"/>
            <consortium name="The Broad Institute Genome Sequencing Center for Infectious Disease"/>
            <person name="Wu L."/>
            <person name="Ma J."/>
        </authorList>
    </citation>
    <scope>NUCLEOTIDE SEQUENCE [LARGE SCALE GENOMIC DNA]</scope>
    <source>
        <strain evidence="8">CCUG 60524</strain>
    </source>
</reference>
<keyword evidence="2 4" id="KW-0479">Metal-binding</keyword>
<feature type="domain" description="Cytochrome c" evidence="6">
    <location>
        <begin position="23"/>
        <end position="138"/>
    </location>
</feature>
<organism evidence="7 8">
    <name type="scientific">Tropicimonas aquimaris</name>
    <dbReference type="NCBI Taxonomy" id="914152"/>
    <lineage>
        <taxon>Bacteria</taxon>
        <taxon>Pseudomonadati</taxon>
        <taxon>Pseudomonadota</taxon>
        <taxon>Alphaproteobacteria</taxon>
        <taxon>Rhodobacterales</taxon>
        <taxon>Roseobacteraceae</taxon>
        <taxon>Tropicimonas</taxon>
    </lineage>
</organism>
<dbReference type="Pfam" id="PF00034">
    <property type="entry name" value="Cytochrom_C"/>
    <property type="match status" value="1"/>
</dbReference>
<gene>
    <name evidence="7" type="ORF">ACFQ2S_06800</name>
</gene>
<keyword evidence="3 4" id="KW-0408">Iron</keyword>
<comment type="caution">
    <text evidence="7">The sequence shown here is derived from an EMBL/GenBank/DDBJ whole genome shotgun (WGS) entry which is preliminary data.</text>
</comment>
<dbReference type="Proteomes" id="UP001597108">
    <property type="component" value="Unassembled WGS sequence"/>
</dbReference>
<protein>
    <submittedName>
        <fullName evidence="7">C-type cytochrome</fullName>
    </submittedName>
</protein>
<sequence>MTRTLNLVSVLLAMGAFAIQPAEAETVGQDEYMNSCAQCHGVGGKGDGPMVGFLTGTMPDLTMLAAGNGGVFPITRIFSMIQGTAEPGAHGTREMPIWGNRYRTKGEAAGNPDFALTEADTYARFRILALVEYLSTIQAE</sequence>
<dbReference type="Gene3D" id="1.10.760.10">
    <property type="entry name" value="Cytochrome c-like domain"/>
    <property type="match status" value="1"/>
</dbReference>
<dbReference type="InterPro" id="IPR036909">
    <property type="entry name" value="Cyt_c-like_dom_sf"/>
</dbReference>
<evidence type="ECO:0000256" key="3">
    <source>
        <dbReference type="ARBA" id="ARBA00023004"/>
    </source>
</evidence>
<evidence type="ECO:0000256" key="4">
    <source>
        <dbReference type="PROSITE-ProRule" id="PRU00433"/>
    </source>
</evidence>
<dbReference type="PROSITE" id="PS51007">
    <property type="entry name" value="CYTC"/>
    <property type="match status" value="1"/>
</dbReference>
<keyword evidence="1 4" id="KW-0349">Heme</keyword>
<evidence type="ECO:0000313" key="8">
    <source>
        <dbReference type="Proteomes" id="UP001597108"/>
    </source>
</evidence>
<feature type="signal peptide" evidence="5">
    <location>
        <begin position="1"/>
        <end position="24"/>
    </location>
</feature>
<keyword evidence="5" id="KW-0732">Signal</keyword>
<dbReference type="InterPro" id="IPR009056">
    <property type="entry name" value="Cyt_c-like_dom"/>
</dbReference>
<dbReference type="RefSeq" id="WP_386073702.1">
    <property type="nucleotide sequence ID" value="NZ_JBHTJT010000008.1"/>
</dbReference>